<dbReference type="GeneID" id="16077155"/>
<feature type="compositionally biased region" description="Basic and acidic residues" evidence="3">
    <location>
        <begin position="201"/>
        <end position="210"/>
    </location>
</feature>
<dbReference type="SMART" id="SM00312">
    <property type="entry name" value="PX"/>
    <property type="match status" value="1"/>
</dbReference>
<dbReference type="InterPro" id="IPR001683">
    <property type="entry name" value="PX_dom"/>
</dbReference>
<feature type="compositionally biased region" description="Polar residues" evidence="3">
    <location>
        <begin position="303"/>
        <end position="313"/>
    </location>
</feature>
<dbReference type="KEGG" id="sre:PTSG_02079"/>
<evidence type="ECO:0000313" key="5">
    <source>
        <dbReference type="EMBL" id="EGD81360.1"/>
    </source>
</evidence>
<dbReference type="RefSeq" id="XP_004996564.1">
    <property type="nucleotide sequence ID" value="XM_004996507.1"/>
</dbReference>
<proteinExistence type="predicted"/>
<keyword evidence="1" id="KW-0728">SH3 domain</keyword>
<dbReference type="AlphaFoldDB" id="F2U2K5"/>
<dbReference type="Gene3D" id="3.30.1520.10">
    <property type="entry name" value="Phox-like domain"/>
    <property type="match status" value="1"/>
</dbReference>
<keyword evidence="6" id="KW-1185">Reference proteome</keyword>
<feature type="region of interest" description="Disordered" evidence="3">
    <location>
        <begin position="167"/>
        <end position="210"/>
    </location>
</feature>
<accession>F2U2K5</accession>
<organism evidence="5 6">
    <name type="scientific">Salpingoeca rosetta (strain ATCC 50818 / BSB-021)</name>
    <dbReference type="NCBI Taxonomy" id="946362"/>
    <lineage>
        <taxon>Eukaryota</taxon>
        <taxon>Choanoflagellata</taxon>
        <taxon>Craspedida</taxon>
        <taxon>Salpingoecidae</taxon>
        <taxon>Salpingoeca</taxon>
    </lineage>
</organism>
<dbReference type="Pfam" id="PF07653">
    <property type="entry name" value="SH3_2"/>
    <property type="match status" value="1"/>
</dbReference>
<dbReference type="STRING" id="946362.F2U2K5"/>
<feature type="compositionally biased region" description="Polar residues" evidence="3">
    <location>
        <begin position="324"/>
        <end position="333"/>
    </location>
</feature>
<evidence type="ECO:0000256" key="2">
    <source>
        <dbReference type="ARBA" id="ARBA00022737"/>
    </source>
</evidence>
<dbReference type="GO" id="GO:0035091">
    <property type="term" value="F:phosphatidylinositol binding"/>
    <property type="evidence" value="ECO:0007669"/>
    <property type="project" value="InterPro"/>
</dbReference>
<protein>
    <recommendedName>
        <fullName evidence="4">PX domain-containing protein</fullName>
    </recommendedName>
</protein>
<dbReference type="eggNOG" id="KOG4773">
    <property type="taxonomic scope" value="Eukaryota"/>
</dbReference>
<dbReference type="OrthoDB" id="5986624at2759"/>
<dbReference type="Pfam" id="PF00787">
    <property type="entry name" value="PX"/>
    <property type="match status" value="1"/>
</dbReference>
<name>F2U2K5_SALR5</name>
<feature type="region of interest" description="Disordered" evidence="3">
    <location>
        <begin position="302"/>
        <end position="333"/>
    </location>
</feature>
<dbReference type="SUPFAM" id="SSF64268">
    <property type="entry name" value="PX domain"/>
    <property type="match status" value="1"/>
</dbReference>
<dbReference type="InterPro" id="IPR001452">
    <property type="entry name" value="SH3_domain"/>
</dbReference>
<dbReference type="Proteomes" id="UP000007799">
    <property type="component" value="Unassembled WGS sequence"/>
</dbReference>
<dbReference type="SUPFAM" id="SSF50044">
    <property type="entry name" value="SH3-domain"/>
    <property type="match status" value="1"/>
</dbReference>
<dbReference type="InterPro" id="IPR036871">
    <property type="entry name" value="PX_dom_sf"/>
</dbReference>
<dbReference type="FunCoup" id="F2U2K5">
    <property type="interactions" value="148"/>
</dbReference>
<dbReference type="GO" id="GO:0005737">
    <property type="term" value="C:cytoplasm"/>
    <property type="evidence" value="ECO:0007669"/>
    <property type="project" value="TreeGrafter"/>
</dbReference>
<dbReference type="PANTHER" id="PTHR15706:SF2">
    <property type="entry name" value="SH3 AND PX DOMAIN-CONTAINING PROTEIN 2A"/>
    <property type="match status" value="1"/>
</dbReference>
<dbReference type="PROSITE" id="PS50195">
    <property type="entry name" value="PX"/>
    <property type="match status" value="1"/>
</dbReference>
<feature type="region of interest" description="Disordered" evidence="3">
    <location>
        <begin position="1"/>
        <end position="32"/>
    </location>
</feature>
<evidence type="ECO:0000313" key="6">
    <source>
        <dbReference type="Proteomes" id="UP000007799"/>
    </source>
</evidence>
<gene>
    <name evidence="5" type="ORF">PTSG_02079</name>
</gene>
<dbReference type="PANTHER" id="PTHR15706">
    <property type="entry name" value="SH3 MULTIPLE DOMAIN"/>
    <property type="match status" value="1"/>
</dbReference>
<dbReference type="EMBL" id="GL832959">
    <property type="protein sequence ID" value="EGD81360.1"/>
    <property type="molecule type" value="Genomic_DNA"/>
</dbReference>
<feature type="domain" description="PX" evidence="4">
    <location>
        <begin position="33"/>
        <end position="154"/>
    </location>
</feature>
<dbReference type="Gene3D" id="2.30.30.40">
    <property type="entry name" value="SH3 Domains"/>
    <property type="match status" value="1"/>
</dbReference>
<evidence type="ECO:0000259" key="4">
    <source>
        <dbReference type="PROSITE" id="PS50195"/>
    </source>
</evidence>
<evidence type="ECO:0000256" key="3">
    <source>
        <dbReference type="SAM" id="MobiDB-lite"/>
    </source>
</evidence>
<dbReference type="InParanoid" id="F2U2K5"/>
<sequence>MGDHTGAEETPLASAPTRQPPPAPTRPPPVAPSYVRQVEITGVERRSKPTKHYAYVIRLHWSNGKHTTAVRSHNEFFDFHCGLLTKFPLEAGEQDKPRTLPVLPGKSAQSKTEEKAAKFVQSVESYCVSLLSMPPNVSRDADVLQFFQPTRADFAFEDLERTLGVQPSVSRGTEVGRTATWPAASSSSSSSSPNGRNQPHMGHDRDAQRRSSIDAAIEAASSIADATATADCISGDEVDPSRANLLLVKNRLPYCKGEVLQVVRMTDCPGGHWWCRNREGVEGHVPSSDLAVDLAAVEEQTRRLTTGTEQQQRQKQRRPHLHSTESQTKLTTV</sequence>
<keyword evidence="2" id="KW-0677">Repeat</keyword>
<feature type="compositionally biased region" description="Pro residues" evidence="3">
    <location>
        <begin position="18"/>
        <end position="31"/>
    </location>
</feature>
<dbReference type="InterPro" id="IPR036028">
    <property type="entry name" value="SH3-like_dom_sf"/>
</dbReference>
<dbReference type="InterPro" id="IPR051228">
    <property type="entry name" value="NADPH_Oxidase/PX-Domain"/>
</dbReference>
<reference evidence="5" key="1">
    <citation type="submission" date="2009-08" db="EMBL/GenBank/DDBJ databases">
        <title>Annotation of Salpingoeca rosetta.</title>
        <authorList>
            <consortium name="The Broad Institute Genome Sequencing Platform"/>
            <person name="Russ C."/>
            <person name="Cuomo C."/>
            <person name="Burger G."/>
            <person name="Gray M.W."/>
            <person name="Holland P.W.H."/>
            <person name="King N."/>
            <person name="Lang F.B.F."/>
            <person name="Roger A.J."/>
            <person name="Ruiz-Trillo I."/>
            <person name="Young S.K."/>
            <person name="Zeng Q."/>
            <person name="Gargeya S."/>
            <person name="Alvarado L."/>
            <person name="Berlin A."/>
            <person name="Chapman S.B."/>
            <person name="Chen Z."/>
            <person name="Freedman E."/>
            <person name="Gellesch M."/>
            <person name="Goldberg J."/>
            <person name="Griggs A."/>
            <person name="Gujja S."/>
            <person name="Heilman E."/>
            <person name="Heiman D."/>
            <person name="Howarth C."/>
            <person name="Mehta T."/>
            <person name="Neiman D."/>
            <person name="Pearson M."/>
            <person name="Roberts A."/>
            <person name="Saif S."/>
            <person name="Shea T."/>
            <person name="Shenoy N."/>
            <person name="Sisk P."/>
            <person name="Stolte C."/>
            <person name="Sykes S."/>
            <person name="White J."/>
            <person name="Yandava C."/>
            <person name="Haas B."/>
            <person name="Nusbaum C."/>
            <person name="Birren B."/>
        </authorList>
    </citation>
    <scope>NUCLEOTIDE SEQUENCE</scope>
    <source>
        <strain evidence="5">ATCC 50818</strain>
    </source>
</reference>
<evidence type="ECO:0000256" key="1">
    <source>
        <dbReference type="ARBA" id="ARBA00022443"/>
    </source>
</evidence>